<gene>
    <name evidence="1" type="ORF">HD556DRAFT_1312662</name>
</gene>
<evidence type="ECO:0000313" key="2">
    <source>
        <dbReference type="Proteomes" id="UP000719766"/>
    </source>
</evidence>
<dbReference type="OrthoDB" id="3068595at2759"/>
<comment type="caution">
    <text evidence="1">The sequence shown here is derived from an EMBL/GenBank/DDBJ whole genome shotgun (WGS) entry which is preliminary data.</text>
</comment>
<reference evidence="1" key="1">
    <citation type="journal article" date="2020" name="New Phytol.">
        <title>Comparative genomics reveals dynamic genome evolution in host specialist ectomycorrhizal fungi.</title>
        <authorList>
            <person name="Lofgren L.A."/>
            <person name="Nguyen N.H."/>
            <person name="Vilgalys R."/>
            <person name="Ruytinx J."/>
            <person name="Liao H.L."/>
            <person name="Branco S."/>
            <person name="Kuo A."/>
            <person name="LaButti K."/>
            <person name="Lipzen A."/>
            <person name="Andreopoulos W."/>
            <person name="Pangilinan J."/>
            <person name="Riley R."/>
            <person name="Hundley H."/>
            <person name="Na H."/>
            <person name="Barry K."/>
            <person name="Grigoriev I.V."/>
            <person name="Stajich J.E."/>
            <person name="Kennedy P.G."/>
        </authorList>
    </citation>
    <scope>NUCLEOTIDE SEQUENCE</scope>
    <source>
        <strain evidence="1">S12</strain>
    </source>
</reference>
<dbReference type="GeneID" id="64594452"/>
<organism evidence="1 2">
    <name type="scientific">Suillus plorans</name>
    <dbReference type="NCBI Taxonomy" id="116603"/>
    <lineage>
        <taxon>Eukaryota</taxon>
        <taxon>Fungi</taxon>
        <taxon>Dikarya</taxon>
        <taxon>Basidiomycota</taxon>
        <taxon>Agaricomycotina</taxon>
        <taxon>Agaricomycetes</taxon>
        <taxon>Agaricomycetidae</taxon>
        <taxon>Boletales</taxon>
        <taxon>Suillineae</taxon>
        <taxon>Suillaceae</taxon>
        <taxon>Suillus</taxon>
    </lineage>
</organism>
<dbReference type="AlphaFoldDB" id="A0A9P7AE29"/>
<keyword evidence="2" id="KW-1185">Reference proteome</keyword>
<protein>
    <submittedName>
        <fullName evidence="1">Uncharacterized protein</fullName>
    </submittedName>
</protein>
<sequence length="498" mass="55647">MSSNDSVEVKAVWSDERNTIINMAMAVGIARNHISQHISKCYGLKPPLDLLTIQQVKYIPSVKPSDMLSVCHPDGLTLIITPNANAKCCIKNHLKLAQNAQANQTPVELNTTLATANTEPSTVPPRKFNLALMANPSQVTMDSQLKEMLALMQKEIAEIQGKNESMHNDNERILGKNESMCNDNERILGKNESMRGEIKSICSENERILSKDESMRGEIRSIRSENERILSKDKSMCGEIERITNENESLCKDNERIDNDLAVVHKHLDAARVQHTQDIEALREVTMSLVPLHLRVLLDGARRKVLEHLSHETWEGLHDSHSIYQLSNIIFDALKQQGVSYTLSHQSILFLCSYNNIRRAGNTITHSAKENNLFQTQIVRTKRAEFNIFFAFPGGSNSQLNNKTKFFKPTFGFPVTVSQSDKTSMTVPTPSELPHMEAINGNLTQGAQTLQEVCLKLQQENAKLKQLVGQLIADRSSGALFPAQGNKLAVTSGNLHFC</sequence>
<name>A0A9P7AE29_9AGAM</name>
<proteinExistence type="predicted"/>
<dbReference type="EMBL" id="JABBWE010000078">
    <property type="protein sequence ID" value="KAG1787464.1"/>
    <property type="molecule type" value="Genomic_DNA"/>
</dbReference>
<dbReference type="RefSeq" id="XP_041154810.1">
    <property type="nucleotide sequence ID" value="XM_041300688.1"/>
</dbReference>
<evidence type="ECO:0000313" key="1">
    <source>
        <dbReference type="EMBL" id="KAG1787464.1"/>
    </source>
</evidence>
<accession>A0A9P7AE29</accession>
<dbReference type="Proteomes" id="UP000719766">
    <property type="component" value="Unassembled WGS sequence"/>
</dbReference>